<dbReference type="GO" id="GO:0003964">
    <property type="term" value="F:RNA-directed DNA polymerase activity"/>
    <property type="evidence" value="ECO:0007669"/>
    <property type="project" value="UniProtKB-KW"/>
</dbReference>
<dbReference type="Pfam" id="PF17917">
    <property type="entry name" value="RT_RNaseH"/>
    <property type="match status" value="1"/>
</dbReference>
<keyword evidence="3" id="KW-0540">Nuclease</keyword>
<dbReference type="GO" id="GO:0016787">
    <property type="term" value="F:hydrolase activity"/>
    <property type="evidence" value="ECO:0007669"/>
    <property type="project" value="UniProtKB-KW"/>
</dbReference>
<organism evidence="8 9">
    <name type="scientific">Paramuricea clavata</name>
    <name type="common">Red gorgonian</name>
    <name type="synonym">Violescent sea-whip</name>
    <dbReference type="NCBI Taxonomy" id="317549"/>
    <lineage>
        <taxon>Eukaryota</taxon>
        <taxon>Metazoa</taxon>
        <taxon>Cnidaria</taxon>
        <taxon>Anthozoa</taxon>
        <taxon>Octocorallia</taxon>
        <taxon>Malacalcyonacea</taxon>
        <taxon>Plexauridae</taxon>
        <taxon>Paramuricea</taxon>
    </lineage>
</organism>
<accession>A0A7D9DGE8</accession>
<evidence type="ECO:0000313" key="8">
    <source>
        <dbReference type="EMBL" id="CAB3984512.1"/>
    </source>
</evidence>
<reference evidence="8" key="1">
    <citation type="submission" date="2020-04" db="EMBL/GenBank/DDBJ databases">
        <authorList>
            <person name="Alioto T."/>
            <person name="Alioto T."/>
            <person name="Gomez Garrido J."/>
        </authorList>
    </citation>
    <scope>NUCLEOTIDE SEQUENCE</scope>
    <source>
        <strain evidence="8">A484AB</strain>
    </source>
</reference>
<keyword evidence="9" id="KW-1185">Reference proteome</keyword>
<dbReference type="EMBL" id="CACRXK020000749">
    <property type="protein sequence ID" value="CAB3984512.1"/>
    <property type="molecule type" value="Genomic_DNA"/>
</dbReference>
<feature type="region of interest" description="Disordered" evidence="7">
    <location>
        <begin position="38"/>
        <end position="59"/>
    </location>
</feature>
<evidence type="ECO:0000256" key="3">
    <source>
        <dbReference type="ARBA" id="ARBA00022722"/>
    </source>
</evidence>
<keyword evidence="6" id="KW-0695">RNA-directed DNA polymerase</keyword>
<dbReference type="AlphaFoldDB" id="A0A7D9DGE8"/>
<keyword evidence="4" id="KW-0255">Endonuclease</keyword>
<dbReference type="InterPro" id="IPR050951">
    <property type="entry name" value="Retrovirus_Pol_polyprotein"/>
</dbReference>
<keyword evidence="2" id="KW-0548">Nucleotidyltransferase</keyword>
<evidence type="ECO:0000256" key="6">
    <source>
        <dbReference type="ARBA" id="ARBA00022918"/>
    </source>
</evidence>
<gene>
    <name evidence="8" type="ORF">PACLA_8A007606</name>
</gene>
<evidence type="ECO:0000313" key="9">
    <source>
        <dbReference type="Proteomes" id="UP001152795"/>
    </source>
</evidence>
<evidence type="ECO:0000256" key="1">
    <source>
        <dbReference type="ARBA" id="ARBA00022679"/>
    </source>
</evidence>
<dbReference type="PANTHER" id="PTHR37984">
    <property type="entry name" value="PROTEIN CBG26694"/>
    <property type="match status" value="1"/>
</dbReference>
<proteinExistence type="predicted"/>
<evidence type="ECO:0000256" key="7">
    <source>
        <dbReference type="SAM" id="MobiDB-lite"/>
    </source>
</evidence>
<evidence type="ECO:0000256" key="4">
    <source>
        <dbReference type="ARBA" id="ARBA00022759"/>
    </source>
</evidence>
<name>A0A7D9DGE8_PARCT</name>
<dbReference type="InterPro" id="IPR043502">
    <property type="entry name" value="DNA/RNA_pol_sf"/>
</dbReference>
<comment type="caution">
    <text evidence="8">The sequence shown here is derived from an EMBL/GenBank/DDBJ whole genome shotgun (WGS) entry which is preliminary data.</text>
</comment>
<evidence type="ECO:0000256" key="5">
    <source>
        <dbReference type="ARBA" id="ARBA00022801"/>
    </source>
</evidence>
<protein>
    <submittedName>
        <fullName evidence="8">Uncharacterized protein</fullName>
    </submittedName>
</protein>
<dbReference type="CDD" id="cd09274">
    <property type="entry name" value="RNase_HI_RT_Ty3"/>
    <property type="match status" value="1"/>
</dbReference>
<sequence length="291" mass="33115">MLREPKLDLNKAIEMCKNSEIIKSQLQKLGNDRESANYTLKSKKGKPNSKHLKTENEESGQKAPFQTCKYCAGKHKLDRKRCPAYGQIFNSCKKMNHFAKVCQQPKRSSKVNMMSDELSSESEESLYGIEHTVGTVKLRAPTQPKRVAIPLTLELKKKIAELEQGIVIAKVTKSILSGSVAWSLCGRQPVAFALTSLTPIARRYAQIEKECLAIVFLCERFDQYIYAYGRLKVNVRTDYKPLEIIFKKSLLTAPCRLQRMLLRLQKYNLDVTYQKGKEMYIADTLSEAAPP</sequence>
<dbReference type="GO" id="GO:0004519">
    <property type="term" value="F:endonuclease activity"/>
    <property type="evidence" value="ECO:0007669"/>
    <property type="project" value="UniProtKB-KW"/>
</dbReference>
<dbReference type="SUPFAM" id="SSF56672">
    <property type="entry name" value="DNA/RNA polymerases"/>
    <property type="match status" value="1"/>
</dbReference>
<keyword evidence="1" id="KW-0808">Transferase</keyword>
<feature type="compositionally biased region" description="Basic residues" evidence="7">
    <location>
        <begin position="41"/>
        <end position="51"/>
    </location>
</feature>
<dbReference type="InterPro" id="IPR041373">
    <property type="entry name" value="RT_RNaseH"/>
</dbReference>
<keyword evidence="5" id="KW-0378">Hydrolase</keyword>
<dbReference type="OrthoDB" id="2286242at2759"/>
<dbReference type="Proteomes" id="UP001152795">
    <property type="component" value="Unassembled WGS sequence"/>
</dbReference>
<dbReference type="PANTHER" id="PTHR37984:SF8">
    <property type="entry name" value="CCHC-TYPE DOMAIN-CONTAINING PROTEIN"/>
    <property type="match status" value="1"/>
</dbReference>
<evidence type="ECO:0000256" key="2">
    <source>
        <dbReference type="ARBA" id="ARBA00022695"/>
    </source>
</evidence>